<dbReference type="Gene3D" id="3.30.70.980">
    <property type="match status" value="2"/>
</dbReference>
<dbReference type="InterPro" id="IPR029072">
    <property type="entry name" value="YebC-like"/>
</dbReference>
<dbReference type="InterPro" id="IPR017856">
    <property type="entry name" value="Integrase-like_N"/>
</dbReference>
<dbReference type="Gene3D" id="1.10.10.200">
    <property type="match status" value="1"/>
</dbReference>
<dbReference type="SUPFAM" id="SSF75625">
    <property type="entry name" value="YebC-like"/>
    <property type="match status" value="1"/>
</dbReference>
<evidence type="ECO:0000256" key="5">
    <source>
        <dbReference type="ARBA" id="ARBA00023163"/>
    </source>
</evidence>
<dbReference type="AlphaFoldDB" id="A0A0S7XL78"/>
<evidence type="ECO:0000256" key="3">
    <source>
        <dbReference type="ARBA" id="ARBA00023015"/>
    </source>
</evidence>
<dbReference type="GO" id="GO:0003677">
    <property type="term" value="F:DNA binding"/>
    <property type="evidence" value="ECO:0007669"/>
    <property type="project" value="UniProtKB-UniRule"/>
</dbReference>
<dbReference type="NCBIfam" id="NF009044">
    <property type="entry name" value="PRK12378.1"/>
    <property type="match status" value="1"/>
</dbReference>
<dbReference type="FunFam" id="1.10.10.200:FF:000002">
    <property type="entry name" value="Probable transcriptional regulatory protein CLM62_37755"/>
    <property type="match status" value="1"/>
</dbReference>
<comment type="similarity">
    <text evidence="1 6">Belongs to the TACO1 family.</text>
</comment>
<proteinExistence type="inferred from homology"/>
<dbReference type="Proteomes" id="UP000051861">
    <property type="component" value="Unassembled WGS sequence"/>
</dbReference>
<dbReference type="Pfam" id="PF20772">
    <property type="entry name" value="TACO1_YebC_N"/>
    <property type="match status" value="1"/>
</dbReference>
<dbReference type="PANTHER" id="PTHR12532:SF6">
    <property type="entry name" value="TRANSCRIPTIONAL REGULATORY PROTEIN YEBC-RELATED"/>
    <property type="match status" value="1"/>
</dbReference>
<keyword evidence="2 6" id="KW-0963">Cytoplasm</keyword>
<dbReference type="PANTHER" id="PTHR12532">
    <property type="entry name" value="TRANSLATIONAL ACTIVATOR OF CYTOCHROME C OXIDASE 1"/>
    <property type="match status" value="1"/>
</dbReference>
<keyword evidence="3 6" id="KW-0805">Transcription regulation</keyword>
<evidence type="ECO:0000256" key="1">
    <source>
        <dbReference type="ARBA" id="ARBA00008724"/>
    </source>
</evidence>
<name>A0A0S7XL78_UNCSA</name>
<dbReference type="Pfam" id="PF01709">
    <property type="entry name" value="Transcrip_reg"/>
    <property type="match status" value="1"/>
</dbReference>
<dbReference type="GO" id="GO:0005829">
    <property type="term" value="C:cytosol"/>
    <property type="evidence" value="ECO:0007669"/>
    <property type="project" value="TreeGrafter"/>
</dbReference>
<protein>
    <recommendedName>
        <fullName evidence="6">Probable transcriptional regulatory protein AMJ44_14715</fullName>
    </recommendedName>
</protein>
<keyword evidence="5 6" id="KW-0804">Transcription</keyword>
<dbReference type="EMBL" id="LIZX01000244">
    <property type="protein sequence ID" value="KPJ63142.1"/>
    <property type="molecule type" value="Genomic_DNA"/>
</dbReference>
<evidence type="ECO:0000259" key="8">
    <source>
        <dbReference type="Pfam" id="PF20772"/>
    </source>
</evidence>
<dbReference type="GO" id="GO:0006355">
    <property type="term" value="P:regulation of DNA-templated transcription"/>
    <property type="evidence" value="ECO:0007669"/>
    <property type="project" value="UniProtKB-UniRule"/>
</dbReference>
<comment type="caution">
    <text evidence="9">The sequence shown here is derived from an EMBL/GenBank/DDBJ whole genome shotgun (WGS) entry which is preliminary data.</text>
</comment>
<sequence length="250" mass="26856">MSGHSKWSTIKHKKAKTDAARGKVFTKIIREITSAAKIGGGDPGANPRLRLAIDKAKDANMPSDNIKRAVDKGVGGGGAAMEGLVYEGYAPGGVALMVEVMTDNRNRTAPEIRSIFEKNGGNLGSTGCVSYLFKNKGSIVFEKSGMDEESLAMAAIDAGAEDILSEESTIEIVTSPENFEKVREKLKSKDFKPENAEVTMVPGTTVKVSGEDAKKVLSLVNKLEDHDDVQKVHANFDISDAEIEQITKDQ</sequence>
<evidence type="ECO:0000313" key="9">
    <source>
        <dbReference type="EMBL" id="KPJ63142.1"/>
    </source>
</evidence>
<dbReference type="NCBIfam" id="TIGR01033">
    <property type="entry name" value="YebC/PmpR family DNA-binding transcriptional regulator"/>
    <property type="match status" value="1"/>
</dbReference>
<dbReference type="InterPro" id="IPR049083">
    <property type="entry name" value="TACO1_YebC_N"/>
</dbReference>
<dbReference type="InterPro" id="IPR048300">
    <property type="entry name" value="TACO1_YebC-like_2nd/3rd_dom"/>
</dbReference>
<dbReference type="PATRIC" id="fig|1703775.3.peg.2473"/>
<evidence type="ECO:0000256" key="2">
    <source>
        <dbReference type="ARBA" id="ARBA00022490"/>
    </source>
</evidence>
<accession>A0A0S7XL78</accession>
<dbReference type="InterPro" id="IPR002876">
    <property type="entry name" value="Transcrip_reg_TACO1-like"/>
</dbReference>
<evidence type="ECO:0000256" key="6">
    <source>
        <dbReference type="HAMAP-Rule" id="MF_00693"/>
    </source>
</evidence>
<evidence type="ECO:0000313" key="10">
    <source>
        <dbReference type="Proteomes" id="UP000051861"/>
    </source>
</evidence>
<dbReference type="NCBIfam" id="NF001030">
    <property type="entry name" value="PRK00110.1"/>
    <property type="match status" value="1"/>
</dbReference>
<reference evidence="9 10" key="1">
    <citation type="journal article" date="2015" name="Microbiome">
        <title>Genomic resolution of linkages in carbon, nitrogen, and sulfur cycling among widespread estuary sediment bacteria.</title>
        <authorList>
            <person name="Baker B.J."/>
            <person name="Lazar C.S."/>
            <person name="Teske A.P."/>
            <person name="Dick G.J."/>
        </authorList>
    </citation>
    <scope>NUCLEOTIDE SEQUENCE [LARGE SCALE GENOMIC DNA]</scope>
    <source>
        <strain evidence="9">DG_54_3</strain>
    </source>
</reference>
<dbReference type="InterPro" id="IPR026564">
    <property type="entry name" value="Transcrip_reg_TACO1-like_dom3"/>
</dbReference>
<evidence type="ECO:0000256" key="4">
    <source>
        <dbReference type="ARBA" id="ARBA00023125"/>
    </source>
</evidence>
<keyword evidence="4 6" id="KW-0238">DNA-binding</keyword>
<feature type="domain" description="TACO1/YebC-like N-terminal" evidence="8">
    <location>
        <begin position="5"/>
        <end position="75"/>
    </location>
</feature>
<feature type="domain" description="TACO1/YebC-like second and third" evidence="7">
    <location>
        <begin position="82"/>
        <end position="236"/>
    </location>
</feature>
<comment type="subcellular location">
    <subcellularLocation>
        <location evidence="6">Cytoplasm</location>
    </subcellularLocation>
</comment>
<dbReference type="HAMAP" id="MF_00693">
    <property type="entry name" value="Transcrip_reg_TACO1"/>
    <property type="match status" value="1"/>
</dbReference>
<gene>
    <name evidence="9" type="ORF">AMJ44_14715</name>
</gene>
<dbReference type="FunFam" id="3.30.70.980:FF:000002">
    <property type="entry name" value="Probable transcriptional regulatory protein YebC"/>
    <property type="match status" value="1"/>
</dbReference>
<organism evidence="9 10">
    <name type="scientific">candidate division WOR-1 bacterium DG_54_3</name>
    <dbReference type="NCBI Taxonomy" id="1703775"/>
    <lineage>
        <taxon>Bacteria</taxon>
        <taxon>Bacillati</taxon>
        <taxon>Saganbacteria</taxon>
    </lineage>
</organism>
<evidence type="ECO:0000259" key="7">
    <source>
        <dbReference type="Pfam" id="PF01709"/>
    </source>
</evidence>